<protein>
    <submittedName>
        <fullName evidence="1">Uncharacterized protein</fullName>
    </submittedName>
</protein>
<dbReference type="EMBL" id="CAXITT010000359">
    <property type="protein sequence ID" value="CAL1539886.1"/>
    <property type="molecule type" value="Genomic_DNA"/>
</dbReference>
<sequence length="136" mass="15486">MTNRNLVLVSNWNISHWCVTRLTGVVTRLTGVVTRLTGVVTRLTGVVTRLTGVVTRLTGVVTRLTGVVTRLTGVFYDVEMRYDDERFFIVKQKVSEIFITVHKGFLDIDSVHDFNKEMSKENCIPMSLCITKYLML</sequence>
<dbReference type="Proteomes" id="UP001497497">
    <property type="component" value="Unassembled WGS sequence"/>
</dbReference>
<reference evidence="1 2" key="1">
    <citation type="submission" date="2024-04" db="EMBL/GenBank/DDBJ databases">
        <authorList>
            <consortium name="Genoscope - CEA"/>
            <person name="William W."/>
        </authorList>
    </citation>
    <scope>NUCLEOTIDE SEQUENCE [LARGE SCALE GENOMIC DNA]</scope>
</reference>
<organism evidence="1 2">
    <name type="scientific">Lymnaea stagnalis</name>
    <name type="common">Great pond snail</name>
    <name type="synonym">Helix stagnalis</name>
    <dbReference type="NCBI Taxonomy" id="6523"/>
    <lineage>
        <taxon>Eukaryota</taxon>
        <taxon>Metazoa</taxon>
        <taxon>Spiralia</taxon>
        <taxon>Lophotrochozoa</taxon>
        <taxon>Mollusca</taxon>
        <taxon>Gastropoda</taxon>
        <taxon>Heterobranchia</taxon>
        <taxon>Euthyneura</taxon>
        <taxon>Panpulmonata</taxon>
        <taxon>Hygrophila</taxon>
        <taxon>Lymnaeoidea</taxon>
        <taxon>Lymnaeidae</taxon>
        <taxon>Lymnaea</taxon>
    </lineage>
</organism>
<keyword evidence="2" id="KW-1185">Reference proteome</keyword>
<evidence type="ECO:0000313" key="2">
    <source>
        <dbReference type="Proteomes" id="UP001497497"/>
    </source>
</evidence>
<dbReference type="AlphaFoldDB" id="A0AAV2I013"/>
<evidence type="ECO:0000313" key="1">
    <source>
        <dbReference type="EMBL" id="CAL1539886.1"/>
    </source>
</evidence>
<name>A0AAV2I013_LYMST</name>
<comment type="caution">
    <text evidence="1">The sequence shown here is derived from an EMBL/GenBank/DDBJ whole genome shotgun (WGS) entry which is preliminary data.</text>
</comment>
<proteinExistence type="predicted"/>
<accession>A0AAV2I013</accession>
<gene>
    <name evidence="1" type="ORF">GSLYS_00013619001</name>
</gene>